<comment type="caution">
    <text evidence="3">The sequence shown here is derived from an EMBL/GenBank/DDBJ whole genome shotgun (WGS) entry which is preliminary data.</text>
</comment>
<evidence type="ECO:0000259" key="2">
    <source>
        <dbReference type="SMART" id="SM01008"/>
    </source>
</evidence>
<evidence type="ECO:0000256" key="1">
    <source>
        <dbReference type="SAM" id="MobiDB-lite"/>
    </source>
</evidence>
<evidence type="ECO:0000313" key="4">
    <source>
        <dbReference type="Proteomes" id="UP000320772"/>
    </source>
</evidence>
<dbReference type="InterPro" id="IPR016208">
    <property type="entry name" value="Ald_Oxase/xanthine_DH-like"/>
</dbReference>
<organism evidence="3 4">
    <name type="scientific">Gluconobacter roseus NBRC 3990</name>
    <dbReference type="NCBI Taxonomy" id="1307950"/>
    <lineage>
        <taxon>Bacteria</taxon>
        <taxon>Pseudomonadati</taxon>
        <taxon>Pseudomonadota</taxon>
        <taxon>Alphaproteobacteria</taxon>
        <taxon>Acetobacterales</taxon>
        <taxon>Acetobacteraceae</taxon>
        <taxon>Gluconobacter</taxon>
    </lineage>
</organism>
<dbReference type="GO" id="GO:0005506">
    <property type="term" value="F:iron ion binding"/>
    <property type="evidence" value="ECO:0007669"/>
    <property type="project" value="InterPro"/>
</dbReference>
<dbReference type="STRING" id="586239.AD943_04330"/>
<sequence length="260" mass="28122">MIGQSIQKWDALDKARGAFLYPSDLHRDHCVHLKVLRANRAHARILSIDTAAAQNAPGVLRVLTHANIPGLNSFGLIAADQPVLCHDRVRFSGDAVALVVAESEQEAREACQLIHVDYEDLPAILEAREALTPDAPRIGQNGNLCHQVDLGFGNVEAALAESEHVVRLTYSTGRQEHAFLEPEAGIAYRDERQRIAIICGGQNPFADQKQIAAILGVPLEQIYVSHPPMGGRVWWQGRPERSGASGSGGAGDRTAGPLCL</sequence>
<dbReference type="Proteomes" id="UP000320772">
    <property type="component" value="Unassembled WGS sequence"/>
</dbReference>
<proteinExistence type="predicted"/>
<evidence type="ECO:0000313" key="3">
    <source>
        <dbReference type="EMBL" id="GEB02614.1"/>
    </source>
</evidence>
<dbReference type="AlphaFoldDB" id="A0A4Y3M259"/>
<reference evidence="3 4" key="1">
    <citation type="submission" date="2019-06" db="EMBL/GenBank/DDBJ databases">
        <title>Whole genome shotgun sequence of Gluconobacter roseus NBRC 3990.</title>
        <authorList>
            <person name="Hosoyama A."/>
            <person name="Uohara A."/>
            <person name="Ohji S."/>
            <person name="Ichikawa N."/>
        </authorList>
    </citation>
    <scope>NUCLEOTIDE SEQUENCE [LARGE SCALE GENOMIC DNA]</scope>
    <source>
        <strain evidence="3 4">NBRC 3990</strain>
    </source>
</reference>
<dbReference type="EMBL" id="BJLY01000001">
    <property type="protein sequence ID" value="GEB02614.1"/>
    <property type="molecule type" value="Genomic_DNA"/>
</dbReference>
<dbReference type="PANTHER" id="PTHR11908">
    <property type="entry name" value="XANTHINE DEHYDROGENASE"/>
    <property type="match status" value="1"/>
</dbReference>
<dbReference type="SUPFAM" id="SSF56003">
    <property type="entry name" value="Molybdenum cofactor-binding domain"/>
    <property type="match status" value="1"/>
</dbReference>
<dbReference type="Pfam" id="PF02738">
    <property type="entry name" value="MoCoBD_1"/>
    <property type="match status" value="1"/>
</dbReference>
<feature type="region of interest" description="Disordered" evidence="1">
    <location>
        <begin position="234"/>
        <end position="260"/>
    </location>
</feature>
<feature type="domain" description="Aldehyde oxidase/xanthine dehydrogenase a/b hammerhead" evidence="2">
    <location>
        <begin position="16"/>
        <end position="122"/>
    </location>
</feature>
<dbReference type="InterPro" id="IPR000674">
    <property type="entry name" value="Ald_Oxase/Xan_DH_a/b"/>
</dbReference>
<dbReference type="GO" id="GO:0016491">
    <property type="term" value="F:oxidoreductase activity"/>
    <property type="evidence" value="ECO:0007669"/>
    <property type="project" value="InterPro"/>
</dbReference>
<dbReference type="Gene3D" id="3.90.1170.50">
    <property type="entry name" value="Aldehyde oxidase/xanthine dehydrogenase, a/b hammerhead"/>
    <property type="match status" value="1"/>
</dbReference>
<dbReference type="RefSeq" id="WP_062508365.1">
    <property type="nucleotide sequence ID" value="NZ_BAQZ01000012.1"/>
</dbReference>
<accession>A0A4Y3M259</accession>
<protein>
    <recommendedName>
        <fullName evidence="2">Aldehyde oxidase/xanthine dehydrogenase a/b hammerhead domain-containing protein</fullName>
    </recommendedName>
</protein>
<name>A0A4Y3M259_9PROT</name>
<dbReference type="InterPro" id="IPR008274">
    <property type="entry name" value="AldOxase/xan_DH_MoCoBD1"/>
</dbReference>
<dbReference type="SMART" id="SM01008">
    <property type="entry name" value="Ald_Xan_dh_C"/>
    <property type="match status" value="1"/>
</dbReference>
<dbReference type="Gene3D" id="3.30.365.10">
    <property type="entry name" value="Aldehyde oxidase/xanthine dehydrogenase, molybdopterin binding domain"/>
    <property type="match status" value="2"/>
</dbReference>
<keyword evidence="4" id="KW-1185">Reference proteome</keyword>
<gene>
    <name evidence="3" type="ORF">GRO01_01900</name>
</gene>
<dbReference type="PANTHER" id="PTHR11908:SF157">
    <property type="entry name" value="XANTHINE DEHYDROGENASE SUBUNIT D-RELATED"/>
    <property type="match status" value="1"/>
</dbReference>
<dbReference type="Pfam" id="PF01315">
    <property type="entry name" value="Ald_Xan_dh_C"/>
    <property type="match status" value="1"/>
</dbReference>
<dbReference type="InterPro" id="IPR037165">
    <property type="entry name" value="AldOxase/xan_DH_Mopterin-bd_sf"/>
</dbReference>
<dbReference type="SUPFAM" id="SSF54665">
    <property type="entry name" value="CO dehydrogenase molybdoprotein N-domain-like"/>
    <property type="match status" value="1"/>
</dbReference>
<dbReference type="InterPro" id="IPR036856">
    <property type="entry name" value="Ald_Oxase/Xan_DH_a/b_sf"/>
</dbReference>